<evidence type="ECO:0000313" key="1">
    <source>
        <dbReference type="EMBL" id="TFK76099.1"/>
    </source>
</evidence>
<accession>A0ACD3BED8</accession>
<name>A0ACD3BED8_9AGAR</name>
<protein>
    <submittedName>
        <fullName evidence="1">Uncharacterized protein</fullName>
    </submittedName>
</protein>
<sequence>MAAQVAPQPRALQAQTHRMTPHLSLPKKDHPPPAKPSVNPTKSLPQSLPQKKVPRRSSKPIINWFQRKLAGAKRTDDHRPQPPTTEVARGKARNATLPGRLTNPTASVPAARHSSVAKLDSTLRRKTVSLNGDDDLGDFGVPVEQRDDISTDGSWLARVSTWSPSSALEADEDASMRPLPPSVPPSPSPSRSSSSYLSDSHTFNSIAASTKPTTLLSIDLGGNGMAHIAQAPLTPTTQFGRMIAHGRTSSTATNTNSLSFAVFPQTVSRPPSAGLLNANSQGHLTVVQAPLHTAHHPRNNPRPSSPPLDNASVLTLASSAFGFSGSRGGHLPDTSSIAPSALGDSISHFDGGSVRFADSESTAQFGDEERLEYGEVDASVRALRAQSSRRNSWESVGSRWSARVQDGPSTPSLARRRSTWTTHSITTGAPSGENGDEGNEKRSQYEEARSELRDENVSTTSVVDEAQNSKNALSITEPHEDERKQSIDTVAGVVIDNDNHPTTKAETKSAP</sequence>
<dbReference type="EMBL" id="ML208261">
    <property type="protein sequence ID" value="TFK76099.1"/>
    <property type="molecule type" value="Genomic_DNA"/>
</dbReference>
<evidence type="ECO:0000313" key="2">
    <source>
        <dbReference type="Proteomes" id="UP000308600"/>
    </source>
</evidence>
<proteinExistence type="predicted"/>
<organism evidence="1 2">
    <name type="scientific">Pluteus cervinus</name>
    <dbReference type="NCBI Taxonomy" id="181527"/>
    <lineage>
        <taxon>Eukaryota</taxon>
        <taxon>Fungi</taxon>
        <taxon>Dikarya</taxon>
        <taxon>Basidiomycota</taxon>
        <taxon>Agaricomycotina</taxon>
        <taxon>Agaricomycetes</taxon>
        <taxon>Agaricomycetidae</taxon>
        <taxon>Agaricales</taxon>
        <taxon>Pluteineae</taxon>
        <taxon>Pluteaceae</taxon>
        <taxon>Pluteus</taxon>
    </lineage>
</organism>
<reference evidence="1 2" key="1">
    <citation type="journal article" date="2019" name="Nat. Ecol. Evol.">
        <title>Megaphylogeny resolves global patterns of mushroom evolution.</title>
        <authorList>
            <person name="Varga T."/>
            <person name="Krizsan K."/>
            <person name="Foldi C."/>
            <person name="Dima B."/>
            <person name="Sanchez-Garcia M."/>
            <person name="Sanchez-Ramirez S."/>
            <person name="Szollosi G.J."/>
            <person name="Szarkandi J.G."/>
            <person name="Papp V."/>
            <person name="Albert L."/>
            <person name="Andreopoulos W."/>
            <person name="Angelini C."/>
            <person name="Antonin V."/>
            <person name="Barry K.W."/>
            <person name="Bougher N.L."/>
            <person name="Buchanan P."/>
            <person name="Buyck B."/>
            <person name="Bense V."/>
            <person name="Catcheside P."/>
            <person name="Chovatia M."/>
            <person name="Cooper J."/>
            <person name="Damon W."/>
            <person name="Desjardin D."/>
            <person name="Finy P."/>
            <person name="Geml J."/>
            <person name="Haridas S."/>
            <person name="Hughes K."/>
            <person name="Justo A."/>
            <person name="Karasinski D."/>
            <person name="Kautmanova I."/>
            <person name="Kiss B."/>
            <person name="Kocsube S."/>
            <person name="Kotiranta H."/>
            <person name="LaButti K.M."/>
            <person name="Lechner B.E."/>
            <person name="Liimatainen K."/>
            <person name="Lipzen A."/>
            <person name="Lukacs Z."/>
            <person name="Mihaltcheva S."/>
            <person name="Morgado L.N."/>
            <person name="Niskanen T."/>
            <person name="Noordeloos M.E."/>
            <person name="Ohm R.A."/>
            <person name="Ortiz-Santana B."/>
            <person name="Ovrebo C."/>
            <person name="Racz N."/>
            <person name="Riley R."/>
            <person name="Savchenko A."/>
            <person name="Shiryaev A."/>
            <person name="Soop K."/>
            <person name="Spirin V."/>
            <person name="Szebenyi C."/>
            <person name="Tomsovsky M."/>
            <person name="Tulloss R.E."/>
            <person name="Uehling J."/>
            <person name="Grigoriev I.V."/>
            <person name="Vagvolgyi C."/>
            <person name="Papp T."/>
            <person name="Martin F.M."/>
            <person name="Miettinen O."/>
            <person name="Hibbett D.S."/>
            <person name="Nagy L.G."/>
        </authorList>
    </citation>
    <scope>NUCLEOTIDE SEQUENCE [LARGE SCALE GENOMIC DNA]</scope>
    <source>
        <strain evidence="1 2">NL-1719</strain>
    </source>
</reference>
<gene>
    <name evidence="1" type="ORF">BDN72DRAFT_366563</name>
</gene>
<keyword evidence="2" id="KW-1185">Reference proteome</keyword>
<dbReference type="Proteomes" id="UP000308600">
    <property type="component" value="Unassembled WGS sequence"/>
</dbReference>